<dbReference type="InParanoid" id="A0A165HNZ2"/>
<gene>
    <name evidence="2" type="ORF">CALCODRAFT_493466</name>
</gene>
<dbReference type="AlphaFoldDB" id="A0A165HNZ2"/>
<proteinExistence type="predicted"/>
<reference evidence="2 3" key="1">
    <citation type="journal article" date="2016" name="Mol. Biol. Evol.">
        <title>Comparative Genomics of Early-Diverging Mushroom-Forming Fungi Provides Insights into the Origins of Lignocellulose Decay Capabilities.</title>
        <authorList>
            <person name="Nagy L.G."/>
            <person name="Riley R."/>
            <person name="Tritt A."/>
            <person name="Adam C."/>
            <person name="Daum C."/>
            <person name="Floudas D."/>
            <person name="Sun H."/>
            <person name="Yadav J.S."/>
            <person name="Pangilinan J."/>
            <person name="Larsson K.H."/>
            <person name="Matsuura K."/>
            <person name="Barry K."/>
            <person name="Labutti K."/>
            <person name="Kuo R."/>
            <person name="Ohm R.A."/>
            <person name="Bhattacharya S.S."/>
            <person name="Shirouzu T."/>
            <person name="Yoshinaga Y."/>
            <person name="Martin F.M."/>
            <person name="Grigoriev I.V."/>
            <person name="Hibbett D.S."/>
        </authorList>
    </citation>
    <scope>NUCLEOTIDE SEQUENCE [LARGE SCALE GENOMIC DNA]</scope>
    <source>
        <strain evidence="2 3">HHB12733</strain>
    </source>
</reference>
<evidence type="ECO:0000256" key="1">
    <source>
        <dbReference type="SAM" id="MobiDB-lite"/>
    </source>
</evidence>
<protein>
    <submittedName>
        <fullName evidence="2">Uncharacterized protein</fullName>
    </submittedName>
</protein>
<dbReference type="Proteomes" id="UP000076842">
    <property type="component" value="Unassembled WGS sequence"/>
</dbReference>
<organism evidence="2 3">
    <name type="scientific">Calocera cornea HHB12733</name>
    <dbReference type="NCBI Taxonomy" id="1353952"/>
    <lineage>
        <taxon>Eukaryota</taxon>
        <taxon>Fungi</taxon>
        <taxon>Dikarya</taxon>
        <taxon>Basidiomycota</taxon>
        <taxon>Agaricomycotina</taxon>
        <taxon>Dacrymycetes</taxon>
        <taxon>Dacrymycetales</taxon>
        <taxon>Dacrymycetaceae</taxon>
        <taxon>Calocera</taxon>
    </lineage>
</organism>
<evidence type="ECO:0000313" key="2">
    <source>
        <dbReference type="EMBL" id="KZT59538.1"/>
    </source>
</evidence>
<feature type="region of interest" description="Disordered" evidence="1">
    <location>
        <begin position="1"/>
        <end position="23"/>
    </location>
</feature>
<accession>A0A165HNZ2</accession>
<keyword evidence="3" id="KW-1185">Reference proteome</keyword>
<name>A0A165HNZ2_9BASI</name>
<sequence>MPTSPRSSHILPPGASAPLPADLAHIPLRRRLRDTLSLRRYALRNNAGLLPRSARDALDSPPPVAAQSSTSGDPIGRGGKMHTGGRLAEDEGRPTDAAVLPVATQSRPVCDDGAVRSVQAENHVDIPGPSYRHGWIQLETTEEREARHAVQEVLLPFVENHISPPADTGIIPRMTLARYAPRIRDRHEPQTVYNDLRARSVKR</sequence>
<dbReference type="EMBL" id="KV423939">
    <property type="protein sequence ID" value="KZT59538.1"/>
    <property type="molecule type" value="Genomic_DNA"/>
</dbReference>
<evidence type="ECO:0000313" key="3">
    <source>
        <dbReference type="Proteomes" id="UP000076842"/>
    </source>
</evidence>
<feature type="region of interest" description="Disordered" evidence="1">
    <location>
        <begin position="52"/>
        <end position="92"/>
    </location>
</feature>